<evidence type="ECO:0000313" key="2">
    <source>
        <dbReference type="EMBL" id="PPQ83058.1"/>
    </source>
</evidence>
<name>A0A409WX17_9AGAR</name>
<proteinExistence type="predicted"/>
<dbReference type="InParanoid" id="A0A409WX17"/>
<organism evidence="2 3">
    <name type="scientific">Gymnopilus dilepis</name>
    <dbReference type="NCBI Taxonomy" id="231916"/>
    <lineage>
        <taxon>Eukaryota</taxon>
        <taxon>Fungi</taxon>
        <taxon>Dikarya</taxon>
        <taxon>Basidiomycota</taxon>
        <taxon>Agaricomycotina</taxon>
        <taxon>Agaricomycetes</taxon>
        <taxon>Agaricomycetidae</taxon>
        <taxon>Agaricales</taxon>
        <taxon>Agaricineae</taxon>
        <taxon>Hymenogastraceae</taxon>
        <taxon>Gymnopilus</taxon>
    </lineage>
</organism>
<feature type="compositionally biased region" description="Basic and acidic residues" evidence="1">
    <location>
        <begin position="329"/>
        <end position="348"/>
    </location>
</feature>
<dbReference type="Proteomes" id="UP000284706">
    <property type="component" value="Unassembled WGS sequence"/>
</dbReference>
<sequence length="369" mass="42432">MSQSTDSDTISDATTTRRSYYDVLERWQNTALFEDRITFNDAVELLGEDEKNRVLEAKVGTGYKASTWTMFNNNTGQDAIFVHAAVWQSNSDLYTGNFVPKGEEAPIRVAESRIQNVPNFKCDITYVFNTDVERSLYTNVEHFEDYIKTVDGFNRSNRPRSSWQDGSSKSAYSLSSKLFVKKAAKPRQPNFEPHEWLVRAIKDQPREEFAINPDRPLYFDLVDNKAMKLENSDQPQFEAGDVVWFAFKISFFVAQKFWTSELVPLEFMRVARASEFQDDDDRKDKGFEALSERKCLMDGFSVEVGEHNQEPALILKRKKPDTSDTETASSREDIPDGKEVHIKEEDRSSTIALGDSTERGNKKRNKRVK</sequence>
<dbReference type="EMBL" id="NHYE01004662">
    <property type="protein sequence ID" value="PPQ83058.1"/>
    <property type="molecule type" value="Genomic_DNA"/>
</dbReference>
<reference evidence="2 3" key="1">
    <citation type="journal article" date="2018" name="Evol. Lett.">
        <title>Horizontal gene cluster transfer increased hallucinogenic mushroom diversity.</title>
        <authorList>
            <person name="Reynolds H.T."/>
            <person name="Vijayakumar V."/>
            <person name="Gluck-Thaler E."/>
            <person name="Korotkin H.B."/>
            <person name="Matheny P.B."/>
            <person name="Slot J.C."/>
        </authorList>
    </citation>
    <scope>NUCLEOTIDE SEQUENCE [LARGE SCALE GENOMIC DNA]</scope>
    <source>
        <strain evidence="2 3">SRW20</strain>
    </source>
</reference>
<dbReference type="OrthoDB" id="3034725at2759"/>
<protein>
    <submittedName>
        <fullName evidence="2">Uncharacterized protein</fullName>
    </submittedName>
</protein>
<evidence type="ECO:0000256" key="1">
    <source>
        <dbReference type="SAM" id="MobiDB-lite"/>
    </source>
</evidence>
<keyword evidence="3" id="KW-1185">Reference proteome</keyword>
<feature type="region of interest" description="Disordered" evidence="1">
    <location>
        <begin position="307"/>
        <end position="369"/>
    </location>
</feature>
<dbReference type="AlphaFoldDB" id="A0A409WX17"/>
<gene>
    <name evidence="2" type="ORF">CVT26_011789</name>
</gene>
<evidence type="ECO:0000313" key="3">
    <source>
        <dbReference type="Proteomes" id="UP000284706"/>
    </source>
</evidence>
<accession>A0A409WX17</accession>
<comment type="caution">
    <text evidence="2">The sequence shown here is derived from an EMBL/GenBank/DDBJ whole genome shotgun (WGS) entry which is preliminary data.</text>
</comment>
<dbReference type="STRING" id="231916.A0A409WX17"/>